<evidence type="ECO:0000256" key="1">
    <source>
        <dbReference type="ARBA" id="ARBA00023075"/>
    </source>
</evidence>
<evidence type="ECO:0000313" key="4">
    <source>
        <dbReference type="Proteomes" id="UP000286934"/>
    </source>
</evidence>
<dbReference type="InterPro" id="IPR001041">
    <property type="entry name" value="2Fe-2S_ferredoxin-type"/>
</dbReference>
<dbReference type="NCBIfam" id="NF007985">
    <property type="entry name" value="PRK10713.1"/>
    <property type="match status" value="1"/>
</dbReference>
<name>A0A432WYI7_9GAMM</name>
<dbReference type="InterPro" id="IPR036010">
    <property type="entry name" value="2Fe-2S_ferredoxin-like_sf"/>
</dbReference>
<dbReference type="SUPFAM" id="SSF54292">
    <property type="entry name" value="2Fe-2S ferredoxin-like"/>
    <property type="match status" value="1"/>
</dbReference>
<evidence type="ECO:0000259" key="2">
    <source>
        <dbReference type="PROSITE" id="PS51085"/>
    </source>
</evidence>
<dbReference type="GO" id="GO:0051537">
    <property type="term" value="F:2 iron, 2 sulfur cluster binding"/>
    <property type="evidence" value="ECO:0007669"/>
    <property type="project" value="InterPro"/>
</dbReference>
<dbReference type="PROSITE" id="PS51085">
    <property type="entry name" value="2FE2S_FER_2"/>
    <property type="match status" value="1"/>
</dbReference>
<dbReference type="PROSITE" id="PS00197">
    <property type="entry name" value="2FE2S_FER_1"/>
    <property type="match status" value="1"/>
</dbReference>
<sequence>MASFNITINEVIHIEVAADAPASLLEVMETTGLETRYHCRNGFCGACRTKLISGSVRYTTDPLAYIRPGDILPCVCQAETDLDLEHK</sequence>
<keyword evidence="1" id="KW-0830">Ubiquinone</keyword>
<dbReference type="Gene3D" id="3.10.20.30">
    <property type="match status" value="1"/>
</dbReference>
<protein>
    <submittedName>
        <fullName evidence="3">(Fe-S)-binding protein</fullName>
    </submittedName>
</protein>
<feature type="domain" description="2Fe-2S ferredoxin-type" evidence="2">
    <location>
        <begin position="2"/>
        <end position="87"/>
    </location>
</feature>
<reference evidence="4" key="1">
    <citation type="journal article" date="2018" name="Front. Microbiol.">
        <title>Genome-Based Analysis Reveals the Taxonomy and Diversity of the Family Idiomarinaceae.</title>
        <authorList>
            <person name="Liu Y."/>
            <person name="Lai Q."/>
            <person name="Shao Z."/>
        </authorList>
    </citation>
    <scope>NUCLEOTIDE SEQUENCE [LARGE SCALE GENOMIC DNA]</scope>
    <source>
        <strain evidence="4">AIS</strain>
    </source>
</reference>
<dbReference type="Proteomes" id="UP000286934">
    <property type="component" value="Unassembled WGS sequence"/>
</dbReference>
<organism evidence="3 4">
    <name type="scientific">Aliidiomarina shirensis</name>
    <dbReference type="NCBI Taxonomy" id="1048642"/>
    <lineage>
        <taxon>Bacteria</taxon>
        <taxon>Pseudomonadati</taxon>
        <taxon>Pseudomonadota</taxon>
        <taxon>Gammaproteobacteria</taxon>
        <taxon>Alteromonadales</taxon>
        <taxon>Idiomarinaceae</taxon>
        <taxon>Aliidiomarina</taxon>
    </lineage>
</organism>
<dbReference type="EMBL" id="PIPP01000001">
    <property type="protein sequence ID" value="RUO38843.1"/>
    <property type="molecule type" value="Genomic_DNA"/>
</dbReference>
<dbReference type="InterPro" id="IPR012675">
    <property type="entry name" value="Beta-grasp_dom_sf"/>
</dbReference>
<dbReference type="AlphaFoldDB" id="A0A432WYI7"/>
<dbReference type="OrthoDB" id="9796486at2"/>
<dbReference type="Pfam" id="PF00111">
    <property type="entry name" value="Fer2"/>
    <property type="match status" value="1"/>
</dbReference>
<dbReference type="InterPro" id="IPR006058">
    <property type="entry name" value="2Fe2S_fd_BS"/>
</dbReference>
<gene>
    <name evidence="3" type="ORF">CWE13_01890</name>
</gene>
<evidence type="ECO:0000313" key="3">
    <source>
        <dbReference type="EMBL" id="RUO38843.1"/>
    </source>
</evidence>
<proteinExistence type="predicted"/>
<keyword evidence="4" id="KW-1185">Reference proteome</keyword>
<comment type="caution">
    <text evidence="3">The sequence shown here is derived from an EMBL/GenBank/DDBJ whole genome shotgun (WGS) entry which is preliminary data.</text>
</comment>
<dbReference type="CDD" id="cd00207">
    <property type="entry name" value="fer2"/>
    <property type="match status" value="1"/>
</dbReference>
<accession>A0A432WYI7</accession>